<organism evidence="6 7">
    <name type="scientific">Corynebacterium variabile</name>
    <dbReference type="NCBI Taxonomy" id="1727"/>
    <lineage>
        <taxon>Bacteria</taxon>
        <taxon>Bacillati</taxon>
        <taxon>Actinomycetota</taxon>
        <taxon>Actinomycetes</taxon>
        <taxon>Mycobacteriales</taxon>
        <taxon>Corynebacteriaceae</taxon>
        <taxon>Corynebacterium</taxon>
    </lineage>
</organism>
<gene>
    <name evidence="6" type="ORF">DCL06_02330</name>
</gene>
<keyword evidence="5" id="KW-0449">Lipoprotein</keyword>
<evidence type="ECO:0000256" key="2">
    <source>
        <dbReference type="ARBA" id="ARBA00022729"/>
    </source>
</evidence>
<dbReference type="Pfam" id="PF14041">
    <property type="entry name" value="Lipoprotein_21"/>
    <property type="match status" value="1"/>
</dbReference>
<evidence type="ECO:0000256" key="1">
    <source>
        <dbReference type="ARBA" id="ARBA00022475"/>
    </source>
</evidence>
<dbReference type="Proteomes" id="UP000260925">
    <property type="component" value="Unassembled WGS sequence"/>
</dbReference>
<protein>
    <recommendedName>
        <fullName evidence="8">LppP/LprE lipoprotein</fullName>
    </recommendedName>
</protein>
<accession>A0A3B9QSL2</accession>
<evidence type="ECO:0008006" key="8">
    <source>
        <dbReference type="Google" id="ProtNLM"/>
    </source>
</evidence>
<keyword evidence="3" id="KW-0472">Membrane</keyword>
<dbReference type="EMBL" id="DMDD01000059">
    <property type="protein sequence ID" value="HAF71923.1"/>
    <property type="molecule type" value="Genomic_DNA"/>
</dbReference>
<evidence type="ECO:0000256" key="3">
    <source>
        <dbReference type="ARBA" id="ARBA00023136"/>
    </source>
</evidence>
<keyword evidence="4" id="KW-0564">Palmitate</keyword>
<sequence>MDPDSPVITSHTADVPAPELDGMTWVYHGESNYDPCAALSYATVVQSEVGDAQFQSQLMLFHDGEYLGVGTDTVQQHTEVVDSGDDFVTVRYKDYEALRDSGEPFAAAPKYTTVVTYRWVGDHVEPEGRIPNLD</sequence>
<keyword evidence="1" id="KW-1003">Cell membrane</keyword>
<keyword evidence="2" id="KW-0732">Signal</keyword>
<name>A0A3B9QSL2_9CORY</name>
<reference evidence="6 7" key="1">
    <citation type="journal article" date="2018" name="Nat. Biotechnol.">
        <title>A standardized bacterial taxonomy based on genome phylogeny substantially revises the tree of life.</title>
        <authorList>
            <person name="Parks D.H."/>
            <person name="Chuvochina M."/>
            <person name="Waite D.W."/>
            <person name="Rinke C."/>
            <person name="Skarshewski A."/>
            <person name="Chaumeil P.A."/>
            <person name="Hugenholtz P."/>
        </authorList>
    </citation>
    <scope>NUCLEOTIDE SEQUENCE [LARGE SCALE GENOMIC DNA]</scope>
    <source>
        <strain evidence="6">UBA9851</strain>
    </source>
</reference>
<evidence type="ECO:0000256" key="4">
    <source>
        <dbReference type="ARBA" id="ARBA00023139"/>
    </source>
</evidence>
<dbReference type="InterPro" id="IPR025971">
    <property type="entry name" value="LppP/LprE"/>
</dbReference>
<comment type="caution">
    <text evidence="6">The sequence shown here is derived from an EMBL/GenBank/DDBJ whole genome shotgun (WGS) entry which is preliminary data.</text>
</comment>
<evidence type="ECO:0000313" key="7">
    <source>
        <dbReference type="Proteomes" id="UP000260925"/>
    </source>
</evidence>
<evidence type="ECO:0000313" key="6">
    <source>
        <dbReference type="EMBL" id="HAF71923.1"/>
    </source>
</evidence>
<proteinExistence type="predicted"/>
<dbReference type="AlphaFoldDB" id="A0A3B9QSL2"/>
<evidence type="ECO:0000256" key="5">
    <source>
        <dbReference type="ARBA" id="ARBA00023288"/>
    </source>
</evidence>